<comment type="caution">
    <text evidence="2">The sequence shown here is derived from an EMBL/GenBank/DDBJ whole genome shotgun (WGS) entry which is preliminary data.</text>
</comment>
<gene>
    <name evidence="2" type="ORF">D3F03_11810</name>
</gene>
<evidence type="ECO:0000313" key="3">
    <source>
        <dbReference type="Proteomes" id="UP000266302"/>
    </source>
</evidence>
<dbReference type="AlphaFoldDB" id="A0A398CA01"/>
<dbReference type="Proteomes" id="UP000266302">
    <property type="component" value="Unassembled WGS sequence"/>
</dbReference>
<dbReference type="PROSITE" id="PS51186">
    <property type="entry name" value="GNAT"/>
    <property type="match status" value="1"/>
</dbReference>
<evidence type="ECO:0000259" key="1">
    <source>
        <dbReference type="PROSITE" id="PS51186"/>
    </source>
</evidence>
<protein>
    <submittedName>
        <fullName evidence="2">GNAT family N-acetyltransferase</fullName>
    </submittedName>
</protein>
<dbReference type="Pfam" id="PF00583">
    <property type="entry name" value="Acetyltransf_1"/>
    <property type="match status" value="1"/>
</dbReference>
<organism evidence="2 3">
    <name type="scientific">Simplicispira hankyongi</name>
    <dbReference type="NCBI Taxonomy" id="2315688"/>
    <lineage>
        <taxon>Bacteria</taxon>
        <taxon>Pseudomonadati</taxon>
        <taxon>Pseudomonadota</taxon>
        <taxon>Betaproteobacteria</taxon>
        <taxon>Burkholderiales</taxon>
        <taxon>Comamonadaceae</taxon>
        <taxon>Simplicispira</taxon>
    </lineage>
</organism>
<feature type="domain" description="N-acetyltransferase" evidence="1">
    <location>
        <begin position="11"/>
        <end position="169"/>
    </location>
</feature>
<dbReference type="InterPro" id="IPR016181">
    <property type="entry name" value="Acyl_CoA_acyltransferase"/>
</dbReference>
<reference evidence="2 3" key="1">
    <citation type="submission" date="2018-09" db="EMBL/GenBank/DDBJ databases">
        <title>Draft genome of Simplicispira sp. NY-02.</title>
        <authorList>
            <person name="Im W.T."/>
        </authorList>
    </citation>
    <scope>NUCLEOTIDE SEQUENCE [LARGE SCALE GENOMIC DNA]</scope>
    <source>
        <strain evidence="2 3">NY-02</strain>
    </source>
</reference>
<dbReference type="RefSeq" id="WP_119109623.1">
    <property type="nucleotide sequence ID" value="NZ_QXJC01000004.1"/>
</dbReference>
<sequence length="277" mass="30147">MPAHRTLPDPLALRSIQPGDEEVLHTIFAATREAERQQFGWSAPEWDAFTRQQFAAQHAQYMHGYANPTFSIVLRGGEGGGPAQIAGRLYVDRTPAEIRIIDIALLPAHRRQGLGGRLLRALADESDACGAPLGLHVEKNNPILSAYERLGFQVRDDRGVYLYLQRPPVQPPGMEDLAAETGTDFQLSQPGGDGSLLATLRLQEATHRQGAHGLGCSLRFTGPDLGRPAHATYTLAHPRLGRFPLFLGPVMDGAAGDMCYQAIVTRLTPPPTKEPIP</sequence>
<keyword evidence="2" id="KW-0808">Transferase</keyword>
<dbReference type="CDD" id="cd04301">
    <property type="entry name" value="NAT_SF"/>
    <property type="match status" value="1"/>
</dbReference>
<dbReference type="OrthoDB" id="5525374at2"/>
<proteinExistence type="predicted"/>
<dbReference type="SUPFAM" id="SSF55729">
    <property type="entry name" value="Acyl-CoA N-acyltransferases (Nat)"/>
    <property type="match status" value="1"/>
</dbReference>
<dbReference type="InterPro" id="IPR054209">
    <property type="entry name" value="DUF6916"/>
</dbReference>
<evidence type="ECO:0000313" key="2">
    <source>
        <dbReference type="EMBL" id="RID97917.1"/>
    </source>
</evidence>
<dbReference type="GO" id="GO:0016747">
    <property type="term" value="F:acyltransferase activity, transferring groups other than amino-acyl groups"/>
    <property type="evidence" value="ECO:0007669"/>
    <property type="project" value="InterPro"/>
</dbReference>
<dbReference type="EMBL" id="QXJC01000004">
    <property type="protein sequence ID" value="RID97917.1"/>
    <property type="molecule type" value="Genomic_DNA"/>
</dbReference>
<keyword evidence="3" id="KW-1185">Reference proteome</keyword>
<dbReference type="Gene3D" id="3.40.630.30">
    <property type="match status" value="1"/>
</dbReference>
<dbReference type="Pfam" id="PF21880">
    <property type="entry name" value="DUF6916"/>
    <property type="match status" value="1"/>
</dbReference>
<dbReference type="InterPro" id="IPR000182">
    <property type="entry name" value="GNAT_dom"/>
</dbReference>
<accession>A0A398CA01</accession>
<name>A0A398CA01_9BURK</name>